<keyword evidence="2" id="KW-1185">Reference proteome</keyword>
<dbReference type="EMBL" id="CP091430">
    <property type="protein sequence ID" value="UVI31542.1"/>
    <property type="molecule type" value="Genomic_DNA"/>
</dbReference>
<organism evidence="1 2">
    <name type="scientific">Paenibacillus spongiae</name>
    <dbReference type="NCBI Taxonomy" id="2909671"/>
    <lineage>
        <taxon>Bacteria</taxon>
        <taxon>Bacillati</taxon>
        <taxon>Bacillota</taxon>
        <taxon>Bacilli</taxon>
        <taxon>Bacillales</taxon>
        <taxon>Paenibacillaceae</taxon>
        <taxon>Paenibacillus</taxon>
    </lineage>
</organism>
<evidence type="ECO:0000313" key="2">
    <source>
        <dbReference type="Proteomes" id="UP001057877"/>
    </source>
</evidence>
<dbReference type="RefSeq" id="WP_258387604.1">
    <property type="nucleotide sequence ID" value="NZ_CP091430.1"/>
</dbReference>
<name>A0ABY5SFM4_9BACL</name>
<reference evidence="1" key="1">
    <citation type="submission" date="2022-01" db="EMBL/GenBank/DDBJ databases">
        <title>Paenibacillus spongiae sp. nov., isolated from marine sponge.</title>
        <authorList>
            <person name="Li Z."/>
            <person name="Zhang M."/>
        </authorList>
    </citation>
    <scope>NUCLEOTIDE SEQUENCE</scope>
    <source>
        <strain evidence="1">PHS-Z3</strain>
    </source>
</reference>
<protein>
    <submittedName>
        <fullName evidence="1">Uncharacterized protein</fullName>
    </submittedName>
</protein>
<gene>
    <name evidence="1" type="ORF">L1F29_06900</name>
</gene>
<dbReference type="Proteomes" id="UP001057877">
    <property type="component" value="Chromosome"/>
</dbReference>
<proteinExistence type="predicted"/>
<sequence length="61" mass="6794">MESKQGQASTEPDKEVCFLCGEGLETAPSGASSILCPHCEETSELPVAHHYLNHYYYRYAD</sequence>
<accession>A0ABY5SFM4</accession>
<evidence type="ECO:0000313" key="1">
    <source>
        <dbReference type="EMBL" id="UVI31542.1"/>
    </source>
</evidence>